<protein>
    <submittedName>
        <fullName evidence="2">Uncharacterized protein</fullName>
    </submittedName>
</protein>
<evidence type="ECO:0000256" key="1">
    <source>
        <dbReference type="SAM" id="Phobius"/>
    </source>
</evidence>
<organism evidence="2 3">
    <name type="scientific">Phytophthora nicotianae P1976</name>
    <dbReference type="NCBI Taxonomy" id="1317066"/>
    <lineage>
        <taxon>Eukaryota</taxon>
        <taxon>Sar</taxon>
        <taxon>Stramenopiles</taxon>
        <taxon>Oomycota</taxon>
        <taxon>Peronosporomycetes</taxon>
        <taxon>Peronosporales</taxon>
        <taxon>Peronosporaceae</taxon>
        <taxon>Phytophthora</taxon>
    </lineage>
</organism>
<keyword evidence="1" id="KW-1133">Transmembrane helix</keyword>
<dbReference type="InterPro" id="IPR029058">
    <property type="entry name" value="AB_hydrolase_fold"/>
</dbReference>
<feature type="transmembrane region" description="Helical" evidence="1">
    <location>
        <begin position="23"/>
        <end position="42"/>
    </location>
</feature>
<name>A0A081A655_PHYNI</name>
<dbReference type="PANTHER" id="PTHR22538">
    <property type="entry name" value="CILIA- AND FLAGELLA-ASSOCIATED PROTEIN 74"/>
    <property type="match status" value="1"/>
</dbReference>
<proteinExistence type="predicted"/>
<dbReference type="AlphaFoldDB" id="A0A081A655"/>
<dbReference type="PANTHER" id="PTHR22538:SF1">
    <property type="entry name" value="VWFD DOMAIN-CONTAINING PROTEIN"/>
    <property type="match status" value="1"/>
</dbReference>
<evidence type="ECO:0000313" key="2">
    <source>
        <dbReference type="EMBL" id="ETO74366.1"/>
    </source>
</evidence>
<gene>
    <name evidence="2" type="ORF">F444_09871</name>
</gene>
<accession>A0A081A655</accession>
<dbReference type="OrthoDB" id="155064at2759"/>
<keyword evidence="1" id="KW-0472">Membrane</keyword>
<sequence>MSLEEGAVKQPLNKPRSNRRPWASWRLVAVAAVGALLVVTQLTNYSPHFHAHIAKHHILRNLQEQPALRLSFEIKRKAMYVHGASNFDVIAIPALKRSADDHSMVYNGMASFEEDGHTHEYSLVDGTTYYTRRSNGLPASEAESGCLPAGSVPPIESVLNAIHSANTATQSGASNDKCPGGSVMVFQFAGEDFVLCSDQSWLQDDGFQIFGKHLNVGVKYEQTAPVIVPPRVSTELLDSCGKVPFGERITPSLSSMLTRSFSEWGHRSLRAQEAEGLFDSAWDLITDDSCGCKGAQRACVFVAGLSSYDDHGLTEDDPEGYFGDEIGDHSPCCSSRKYITLATKENSWNDPVFQQRLVDLLVQVSGTSDPVTGTIKDTIYVGHSMANLLLAGAIANGKIILDPSTTWVSASAPMEGSMGSNYIQESCNGQQSGFVASIIELLGNCPTNTGETSLAYQGTNFSSQPLNDAYAAAQDAFAKNVDAVMCSTSFSGLVTVKAAIYALAGKILPHHSSQNDGIVEYTSCSIGLNQDIFDNTYKSAHYRTGLNHVDTSFRNGDGMFNDNKKPLKWFECLL</sequence>
<comment type="caution">
    <text evidence="2">The sequence shown here is derived from an EMBL/GenBank/DDBJ whole genome shotgun (WGS) entry which is preliminary data.</text>
</comment>
<evidence type="ECO:0000313" key="3">
    <source>
        <dbReference type="Proteomes" id="UP000028582"/>
    </source>
</evidence>
<reference evidence="2 3" key="1">
    <citation type="submission" date="2013-11" db="EMBL/GenBank/DDBJ databases">
        <title>The Genome Sequence of Phytophthora parasitica P1976.</title>
        <authorList>
            <consortium name="The Broad Institute Genomics Platform"/>
            <person name="Russ C."/>
            <person name="Tyler B."/>
            <person name="Panabieres F."/>
            <person name="Shan W."/>
            <person name="Tripathy S."/>
            <person name="Grunwald N."/>
            <person name="Machado M."/>
            <person name="Johnson C.S."/>
            <person name="Walker B."/>
            <person name="Young S."/>
            <person name="Zeng Q."/>
            <person name="Gargeya S."/>
            <person name="Fitzgerald M."/>
            <person name="Haas B."/>
            <person name="Abouelleil A."/>
            <person name="Allen A.W."/>
            <person name="Alvarado L."/>
            <person name="Arachchi H.M."/>
            <person name="Berlin A.M."/>
            <person name="Chapman S.B."/>
            <person name="Gainer-Dewar J."/>
            <person name="Goldberg J."/>
            <person name="Griggs A."/>
            <person name="Gujja S."/>
            <person name="Hansen M."/>
            <person name="Howarth C."/>
            <person name="Imamovic A."/>
            <person name="Ireland A."/>
            <person name="Larimer J."/>
            <person name="McCowan C."/>
            <person name="Murphy C."/>
            <person name="Pearson M."/>
            <person name="Poon T.W."/>
            <person name="Priest M."/>
            <person name="Roberts A."/>
            <person name="Saif S."/>
            <person name="Shea T."/>
            <person name="Sisk P."/>
            <person name="Sykes S."/>
            <person name="Wortman J."/>
            <person name="Nusbaum C."/>
            <person name="Birren B."/>
        </authorList>
    </citation>
    <scope>NUCLEOTIDE SEQUENCE [LARGE SCALE GENOMIC DNA]</scope>
    <source>
        <strain evidence="2 3">P1976</strain>
    </source>
</reference>
<keyword evidence="1" id="KW-0812">Transmembrane</keyword>
<dbReference type="Proteomes" id="UP000028582">
    <property type="component" value="Unassembled WGS sequence"/>
</dbReference>
<dbReference type="EMBL" id="ANJA01001807">
    <property type="protein sequence ID" value="ETO74366.1"/>
    <property type="molecule type" value="Genomic_DNA"/>
</dbReference>
<dbReference type="Gene3D" id="3.40.50.1820">
    <property type="entry name" value="alpha/beta hydrolase"/>
    <property type="match status" value="1"/>
</dbReference>